<protein>
    <recommendedName>
        <fullName evidence="3">Phosphoribosyltransferase domain-containing protein</fullName>
    </recommendedName>
</protein>
<dbReference type="GO" id="GO:0005829">
    <property type="term" value="C:cytosol"/>
    <property type="evidence" value="ECO:0007669"/>
    <property type="project" value="TreeGrafter"/>
</dbReference>
<dbReference type="EMBL" id="PFPO01000045">
    <property type="protein sequence ID" value="PIZ99162.1"/>
    <property type="molecule type" value="Genomic_DNA"/>
</dbReference>
<dbReference type="Gene3D" id="3.40.50.2020">
    <property type="match status" value="1"/>
</dbReference>
<evidence type="ECO:0000259" key="3">
    <source>
        <dbReference type="Pfam" id="PF00156"/>
    </source>
</evidence>
<name>A0A2M7VF31_9BACT</name>
<dbReference type="GO" id="GO:0006178">
    <property type="term" value="P:guanine salvage"/>
    <property type="evidence" value="ECO:0007669"/>
    <property type="project" value="TreeGrafter"/>
</dbReference>
<evidence type="ECO:0000256" key="2">
    <source>
        <dbReference type="ARBA" id="ARBA00049402"/>
    </source>
</evidence>
<dbReference type="GO" id="GO:0032263">
    <property type="term" value="P:GMP salvage"/>
    <property type="evidence" value="ECO:0007669"/>
    <property type="project" value="TreeGrafter"/>
</dbReference>
<proteinExistence type="predicted"/>
<sequence length="191" mass="22193">MKAKTLSIGGDRYDQFISKKRIKAKIKKIAREIYQRYHKQQDEKNLPILLFVLTGGIYFGVDLSRQLEKLGLRHAIDTIGATRYGDSEEGGEVKLVSEPHADLTKRNVIIVEDVIDQGLTMNFVYHYVREKTKRVRVCALCLKKKHEPLIFEPSYIGFIIGRRWIVGPGLDFKQKFRGLTAIFRQRKKKKE</sequence>
<feature type="domain" description="Phosphoribosyltransferase" evidence="3">
    <location>
        <begin position="19"/>
        <end position="172"/>
    </location>
</feature>
<dbReference type="PANTHER" id="PTHR43340">
    <property type="entry name" value="HYPOXANTHINE-GUANINE PHOSPHORIBOSYLTRANSFERASE"/>
    <property type="match status" value="1"/>
</dbReference>
<comment type="caution">
    <text evidence="4">The sequence shown here is derived from an EMBL/GenBank/DDBJ whole genome shotgun (WGS) entry which is preliminary data.</text>
</comment>
<evidence type="ECO:0000256" key="1">
    <source>
        <dbReference type="ARBA" id="ARBA00048811"/>
    </source>
</evidence>
<comment type="catalytic activity">
    <reaction evidence="1">
        <text>GMP + diphosphate = guanine + 5-phospho-alpha-D-ribose 1-diphosphate</text>
        <dbReference type="Rhea" id="RHEA:25424"/>
        <dbReference type="ChEBI" id="CHEBI:16235"/>
        <dbReference type="ChEBI" id="CHEBI:33019"/>
        <dbReference type="ChEBI" id="CHEBI:58017"/>
        <dbReference type="ChEBI" id="CHEBI:58115"/>
        <dbReference type="EC" id="2.4.2.8"/>
    </reaction>
    <physiologicalReaction direction="right-to-left" evidence="1">
        <dbReference type="Rhea" id="RHEA:25426"/>
    </physiologicalReaction>
</comment>
<dbReference type="GO" id="GO:0004422">
    <property type="term" value="F:hypoxanthine phosphoribosyltransferase activity"/>
    <property type="evidence" value="ECO:0007669"/>
    <property type="project" value="TreeGrafter"/>
</dbReference>
<accession>A0A2M7VF31</accession>
<gene>
    <name evidence="4" type="ORF">COX77_02330</name>
</gene>
<dbReference type="GO" id="GO:0046100">
    <property type="term" value="P:hypoxanthine metabolic process"/>
    <property type="evidence" value="ECO:0007669"/>
    <property type="project" value="TreeGrafter"/>
</dbReference>
<dbReference type="InterPro" id="IPR000836">
    <property type="entry name" value="PRTase_dom"/>
</dbReference>
<dbReference type="Pfam" id="PF00156">
    <property type="entry name" value="Pribosyltran"/>
    <property type="match status" value="1"/>
</dbReference>
<dbReference type="Proteomes" id="UP000230405">
    <property type="component" value="Unassembled WGS sequence"/>
</dbReference>
<dbReference type="GO" id="GO:0000287">
    <property type="term" value="F:magnesium ion binding"/>
    <property type="evidence" value="ECO:0007669"/>
    <property type="project" value="TreeGrafter"/>
</dbReference>
<dbReference type="InterPro" id="IPR050408">
    <property type="entry name" value="HGPRT"/>
</dbReference>
<organism evidence="4 5">
    <name type="scientific">Candidatus Komeilibacteria bacterium CG_4_10_14_0_2_um_filter_37_10</name>
    <dbReference type="NCBI Taxonomy" id="1974470"/>
    <lineage>
        <taxon>Bacteria</taxon>
        <taxon>Candidatus Komeiliibacteriota</taxon>
    </lineage>
</organism>
<dbReference type="AlphaFoldDB" id="A0A2M7VF31"/>
<dbReference type="GO" id="GO:0032264">
    <property type="term" value="P:IMP salvage"/>
    <property type="evidence" value="ECO:0007669"/>
    <property type="project" value="TreeGrafter"/>
</dbReference>
<dbReference type="CDD" id="cd06223">
    <property type="entry name" value="PRTases_typeI"/>
    <property type="match status" value="1"/>
</dbReference>
<evidence type="ECO:0000313" key="4">
    <source>
        <dbReference type="EMBL" id="PIZ99162.1"/>
    </source>
</evidence>
<dbReference type="SUPFAM" id="SSF53271">
    <property type="entry name" value="PRTase-like"/>
    <property type="match status" value="1"/>
</dbReference>
<dbReference type="PANTHER" id="PTHR43340:SF1">
    <property type="entry name" value="HYPOXANTHINE PHOSPHORIBOSYLTRANSFERASE"/>
    <property type="match status" value="1"/>
</dbReference>
<evidence type="ECO:0000313" key="5">
    <source>
        <dbReference type="Proteomes" id="UP000230405"/>
    </source>
</evidence>
<comment type="catalytic activity">
    <reaction evidence="2">
        <text>IMP + diphosphate = hypoxanthine + 5-phospho-alpha-D-ribose 1-diphosphate</text>
        <dbReference type="Rhea" id="RHEA:17973"/>
        <dbReference type="ChEBI" id="CHEBI:17368"/>
        <dbReference type="ChEBI" id="CHEBI:33019"/>
        <dbReference type="ChEBI" id="CHEBI:58017"/>
        <dbReference type="ChEBI" id="CHEBI:58053"/>
        <dbReference type="EC" id="2.4.2.8"/>
    </reaction>
    <physiologicalReaction direction="right-to-left" evidence="2">
        <dbReference type="Rhea" id="RHEA:17975"/>
    </physiologicalReaction>
</comment>
<dbReference type="InterPro" id="IPR029057">
    <property type="entry name" value="PRTase-like"/>
</dbReference>
<reference evidence="5" key="1">
    <citation type="submission" date="2017-09" db="EMBL/GenBank/DDBJ databases">
        <title>Depth-based differentiation of microbial function through sediment-hosted aquifers and enrichment of novel symbionts in the deep terrestrial subsurface.</title>
        <authorList>
            <person name="Probst A.J."/>
            <person name="Ladd B."/>
            <person name="Jarett J.K."/>
            <person name="Geller-Mcgrath D.E."/>
            <person name="Sieber C.M.K."/>
            <person name="Emerson J.B."/>
            <person name="Anantharaman K."/>
            <person name="Thomas B.C."/>
            <person name="Malmstrom R."/>
            <person name="Stieglmeier M."/>
            <person name="Klingl A."/>
            <person name="Woyke T."/>
            <person name="Ryan C.M."/>
            <person name="Banfield J.F."/>
        </authorList>
    </citation>
    <scope>NUCLEOTIDE SEQUENCE [LARGE SCALE GENOMIC DNA]</scope>
</reference>